<evidence type="ECO:0000313" key="1">
    <source>
        <dbReference type="EMBL" id="CAI4019741.1"/>
    </source>
</evidence>
<dbReference type="Proteomes" id="UP001152797">
    <property type="component" value="Unassembled WGS sequence"/>
</dbReference>
<dbReference type="EMBL" id="CAMXCT010006768">
    <property type="protein sequence ID" value="CAI4019741.1"/>
    <property type="molecule type" value="Genomic_DNA"/>
</dbReference>
<gene>
    <name evidence="1" type="ORF">C1SCF055_LOCUS44223</name>
</gene>
<dbReference type="AlphaFoldDB" id="A0A9P1GR97"/>
<dbReference type="OrthoDB" id="438489at2759"/>
<evidence type="ECO:0000313" key="4">
    <source>
        <dbReference type="Proteomes" id="UP001152797"/>
    </source>
</evidence>
<dbReference type="EMBL" id="CAMXCT020006768">
    <property type="protein sequence ID" value="CAL1173116.1"/>
    <property type="molecule type" value="Genomic_DNA"/>
</dbReference>
<keyword evidence="4" id="KW-1185">Reference proteome</keyword>
<reference evidence="1" key="1">
    <citation type="submission" date="2022-10" db="EMBL/GenBank/DDBJ databases">
        <authorList>
            <person name="Chen Y."/>
            <person name="Dougan E. K."/>
            <person name="Chan C."/>
            <person name="Rhodes N."/>
            <person name="Thang M."/>
        </authorList>
    </citation>
    <scope>NUCLEOTIDE SEQUENCE</scope>
</reference>
<evidence type="ECO:0000313" key="3">
    <source>
        <dbReference type="EMBL" id="CAL4807053.1"/>
    </source>
</evidence>
<evidence type="ECO:0000313" key="2">
    <source>
        <dbReference type="EMBL" id="CAL1173116.1"/>
    </source>
</evidence>
<proteinExistence type="predicted"/>
<accession>A0A9P1GR97</accession>
<sequence>MQENTRQAVVEQILEEGATTIMLRSLPASTTTSSLMTMLGLPFVGFYDFLYLPQCSRQPNRIVEMAFINFVDQSFARLAVQLFQEASTMIQSWSRTRVSQARVQGLAPNLAYFLLRFGEGAMLGPDAPLVFVNGVPASLQDQCAAQINEYAIRSAWLVIQEETQPRQRDMRSQRLPGDRAGVRDKVEPILVAPNLREDELLDLARRHEERFGFAIFRL</sequence>
<reference evidence="2" key="2">
    <citation type="submission" date="2024-04" db="EMBL/GenBank/DDBJ databases">
        <authorList>
            <person name="Chen Y."/>
            <person name="Shah S."/>
            <person name="Dougan E. K."/>
            <person name="Thang M."/>
            <person name="Chan C."/>
        </authorList>
    </citation>
    <scope>NUCLEOTIDE SEQUENCE [LARGE SCALE GENOMIC DNA]</scope>
</reference>
<comment type="caution">
    <text evidence="1">The sequence shown here is derived from an EMBL/GenBank/DDBJ whole genome shotgun (WGS) entry which is preliminary data.</text>
</comment>
<name>A0A9P1GR97_9DINO</name>
<dbReference type="EMBL" id="CAMXCT030006768">
    <property type="protein sequence ID" value="CAL4807053.1"/>
    <property type="molecule type" value="Genomic_DNA"/>
</dbReference>
<protein>
    <submittedName>
        <fullName evidence="3">RRM domain-containing protein</fullName>
    </submittedName>
</protein>
<organism evidence="1">
    <name type="scientific">Cladocopium goreaui</name>
    <dbReference type="NCBI Taxonomy" id="2562237"/>
    <lineage>
        <taxon>Eukaryota</taxon>
        <taxon>Sar</taxon>
        <taxon>Alveolata</taxon>
        <taxon>Dinophyceae</taxon>
        <taxon>Suessiales</taxon>
        <taxon>Symbiodiniaceae</taxon>
        <taxon>Cladocopium</taxon>
    </lineage>
</organism>